<dbReference type="InterPro" id="IPR029063">
    <property type="entry name" value="SAM-dependent_MTases_sf"/>
</dbReference>
<keyword evidence="2" id="KW-0808">Transferase</keyword>
<accession>A0ABR4K4P5</accession>
<reference evidence="3 4" key="1">
    <citation type="submission" date="2024-07" db="EMBL/GenBank/DDBJ databases">
        <title>Section-level genome sequencing and comparative genomics of Aspergillus sections Usti and Cavernicolus.</title>
        <authorList>
            <consortium name="Lawrence Berkeley National Laboratory"/>
            <person name="Nybo J.L."/>
            <person name="Vesth T.C."/>
            <person name="Theobald S."/>
            <person name="Frisvad J.C."/>
            <person name="Larsen T.O."/>
            <person name="Kjaerboelling I."/>
            <person name="Rothschild-Mancinelli K."/>
            <person name="Lyhne E.K."/>
            <person name="Kogle M.E."/>
            <person name="Barry K."/>
            <person name="Clum A."/>
            <person name="Na H."/>
            <person name="Ledsgaard L."/>
            <person name="Lin J."/>
            <person name="Lipzen A."/>
            <person name="Kuo A."/>
            <person name="Riley R."/>
            <person name="Mondo S."/>
            <person name="LaButti K."/>
            <person name="Haridas S."/>
            <person name="Pangalinan J."/>
            <person name="Salamov A.A."/>
            <person name="Simmons B.A."/>
            <person name="Magnuson J.K."/>
            <person name="Chen J."/>
            <person name="Drula E."/>
            <person name="Henrissat B."/>
            <person name="Wiebenga A."/>
            <person name="Lubbers R.J."/>
            <person name="Gomes A.C."/>
            <person name="Macurrencykelacurrency M.R."/>
            <person name="Stajich J."/>
            <person name="Grigoriev I.V."/>
            <person name="Mortensen U.H."/>
            <person name="De vries R.P."/>
            <person name="Baker S.E."/>
            <person name="Andersen M.R."/>
        </authorList>
    </citation>
    <scope>NUCLEOTIDE SEQUENCE [LARGE SCALE GENOMIC DNA]</scope>
    <source>
        <strain evidence="3 4">CBS 756.74</strain>
    </source>
</reference>
<comment type="caution">
    <text evidence="3">The sequence shown here is derived from an EMBL/GenBank/DDBJ whole genome shotgun (WGS) entry which is preliminary data.</text>
</comment>
<name>A0ABR4K4P5_9EURO</name>
<dbReference type="GeneID" id="98163274"/>
<sequence>MSTRHDLYKDGVDFTTLALQSPDFAKYLKPNNQLDFTDPNAVRQLTVSLLQRDFDLKVDIPEARLCPPVSSELCNRLNYILWLQDLIDTTGDENRDEYNSDRKVTGLDIGTGCCSIYPLLGTSMRPNWSFLATDIDHENVRTATHTVKSNDLESRIHVVKTIPSDNLISINLIPGAERLDFTMCNPPFYSSREEMIMSAETKERPPFSACTGAEVEMVTPGGEVSFVSRMIDESLQLRKRVQWYTSMLGKLSSVSVLIERLAKLGNNNYAVTEFVQGNKTRRWAIAWSWDDLRPTVAVARGIPNFPRQLLPFPSEYTFELPNSSIDSIGTSVDTELSALHINWTWKRNLGMGVGFAPENVWSRQYRRKAKLSGTHEKPEIEERKAALGFKMQLKMEPVGDKIVRVVVRWLKGTDSVLFESFCGMIKRKLEGR</sequence>
<evidence type="ECO:0008006" key="5">
    <source>
        <dbReference type="Google" id="ProtNLM"/>
    </source>
</evidence>
<dbReference type="EMBL" id="JBFXLR010000029">
    <property type="protein sequence ID" value="KAL2847298.1"/>
    <property type="molecule type" value="Genomic_DNA"/>
</dbReference>
<dbReference type="Proteomes" id="UP001610444">
    <property type="component" value="Unassembled WGS sequence"/>
</dbReference>
<dbReference type="InterPro" id="IPR010286">
    <property type="entry name" value="METTL16/RlmF"/>
</dbReference>
<dbReference type="PANTHER" id="PTHR13393:SF0">
    <property type="entry name" value="RNA N6-ADENOSINE-METHYLTRANSFERASE METTL16"/>
    <property type="match status" value="1"/>
</dbReference>
<evidence type="ECO:0000313" key="4">
    <source>
        <dbReference type="Proteomes" id="UP001610444"/>
    </source>
</evidence>
<gene>
    <name evidence="3" type="ORF">BJX68DRAFT_276513</name>
</gene>
<dbReference type="SUPFAM" id="SSF53335">
    <property type="entry name" value="S-adenosyl-L-methionine-dependent methyltransferases"/>
    <property type="match status" value="1"/>
</dbReference>
<keyword evidence="1" id="KW-0489">Methyltransferase</keyword>
<proteinExistence type="predicted"/>
<evidence type="ECO:0000256" key="1">
    <source>
        <dbReference type="ARBA" id="ARBA00022603"/>
    </source>
</evidence>
<dbReference type="Pfam" id="PF05971">
    <property type="entry name" value="Methyltransf_10"/>
    <property type="match status" value="1"/>
</dbReference>
<evidence type="ECO:0000256" key="2">
    <source>
        <dbReference type="ARBA" id="ARBA00022679"/>
    </source>
</evidence>
<organism evidence="3 4">
    <name type="scientific">Aspergillus pseudodeflectus</name>
    <dbReference type="NCBI Taxonomy" id="176178"/>
    <lineage>
        <taxon>Eukaryota</taxon>
        <taxon>Fungi</taxon>
        <taxon>Dikarya</taxon>
        <taxon>Ascomycota</taxon>
        <taxon>Pezizomycotina</taxon>
        <taxon>Eurotiomycetes</taxon>
        <taxon>Eurotiomycetidae</taxon>
        <taxon>Eurotiales</taxon>
        <taxon>Aspergillaceae</taxon>
        <taxon>Aspergillus</taxon>
        <taxon>Aspergillus subgen. Nidulantes</taxon>
    </lineage>
</organism>
<dbReference type="Gene3D" id="3.40.50.150">
    <property type="entry name" value="Vaccinia Virus protein VP39"/>
    <property type="match status" value="1"/>
</dbReference>
<protein>
    <recommendedName>
        <fullName evidence="5">DUF890 domain protein</fullName>
    </recommendedName>
</protein>
<dbReference type="RefSeq" id="XP_070897621.1">
    <property type="nucleotide sequence ID" value="XM_071048110.1"/>
</dbReference>
<keyword evidence="4" id="KW-1185">Reference proteome</keyword>
<dbReference type="PANTHER" id="PTHR13393">
    <property type="entry name" value="SAM-DEPENDENT METHYLTRANSFERASE"/>
    <property type="match status" value="1"/>
</dbReference>
<evidence type="ECO:0000313" key="3">
    <source>
        <dbReference type="EMBL" id="KAL2847298.1"/>
    </source>
</evidence>